<dbReference type="RefSeq" id="WP_002116031.1">
    <property type="nucleotide sequence ID" value="NZ_BOQD01000275.1"/>
</dbReference>
<evidence type="ECO:0000256" key="3">
    <source>
        <dbReference type="ARBA" id="ARBA00008785"/>
    </source>
</evidence>
<dbReference type="InterPro" id="IPR015884">
    <property type="entry name" value="Malic_enzyme_CS"/>
</dbReference>
<evidence type="ECO:0000313" key="9">
    <source>
        <dbReference type="EMBL" id="MDM5437181.1"/>
    </source>
</evidence>
<reference evidence="9 10" key="1">
    <citation type="submission" date="2023-06" db="EMBL/GenBank/DDBJ databases">
        <title>Comparative genomics of Bacillaceae isolates and their secondary metabolite potential.</title>
        <authorList>
            <person name="Song L."/>
            <person name="Nielsen L.J."/>
            <person name="Mohite O."/>
            <person name="Xu X."/>
            <person name="Weber T."/>
            <person name="Kovacs A.T."/>
        </authorList>
    </citation>
    <scope>NUCLEOTIDE SEQUENCE [LARGE SCALE GENOMIC DNA]</scope>
    <source>
        <strain evidence="9 10">DX2.1</strain>
    </source>
</reference>
<dbReference type="InterPro" id="IPR012301">
    <property type="entry name" value="Malic_N_dom"/>
</dbReference>
<comment type="cofactor">
    <cofactor evidence="2">
        <name>Mg(2+)</name>
        <dbReference type="ChEBI" id="CHEBI:18420"/>
    </cofactor>
</comment>
<accession>A0ABT7R2M6</accession>
<keyword evidence="4 6" id="KW-0479">Metal-binding</keyword>
<dbReference type="InterPro" id="IPR051674">
    <property type="entry name" value="Malate_Decarboxylase"/>
</dbReference>
<dbReference type="Pfam" id="PF00390">
    <property type="entry name" value="malic"/>
    <property type="match status" value="2"/>
</dbReference>
<dbReference type="Proteomes" id="UP001224139">
    <property type="component" value="Unassembled WGS sequence"/>
</dbReference>
<dbReference type="Gene3D" id="3.40.50.720">
    <property type="entry name" value="NAD(P)-binding Rossmann-like Domain"/>
    <property type="match status" value="1"/>
</dbReference>
<comment type="caution">
    <text evidence="9">The sequence shown here is derived from an EMBL/GenBank/DDBJ whole genome shotgun (WGS) entry which is preliminary data.</text>
</comment>
<dbReference type="PROSITE" id="PS00331">
    <property type="entry name" value="MALIC_ENZYMES"/>
    <property type="match status" value="1"/>
</dbReference>
<comment type="similarity">
    <text evidence="3 6">Belongs to the malic enzymes family.</text>
</comment>
<dbReference type="InterPro" id="IPR045213">
    <property type="entry name" value="Malic_NAD-bd_bact_type"/>
</dbReference>
<gene>
    <name evidence="9" type="ORF">QUG02_03250</name>
</gene>
<dbReference type="PIRSF" id="PIRSF000106">
    <property type="entry name" value="ME"/>
    <property type="match status" value="1"/>
</dbReference>
<dbReference type="SUPFAM" id="SSF51735">
    <property type="entry name" value="NAD(P)-binding Rossmann-fold domains"/>
    <property type="match status" value="1"/>
</dbReference>
<name>A0ABT7R2M6_9BACI</name>
<dbReference type="InterPro" id="IPR037062">
    <property type="entry name" value="Malic_N_dom_sf"/>
</dbReference>
<dbReference type="EMBL" id="JAUCFG010000002">
    <property type="protein sequence ID" value="MDM5437181.1"/>
    <property type="molecule type" value="Genomic_DNA"/>
</dbReference>
<dbReference type="InterPro" id="IPR046346">
    <property type="entry name" value="Aminoacid_DH-like_N_sf"/>
</dbReference>
<evidence type="ECO:0000256" key="2">
    <source>
        <dbReference type="ARBA" id="ARBA00001946"/>
    </source>
</evidence>
<dbReference type="InterPro" id="IPR001891">
    <property type="entry name" value="Malic_OxRdtase"/>
</dbReference>
<keyword evidence="5" id="KW-0560">Oxidoreductase</keyword>
<dbReference type="PRINTS" id="PR00072">
    <property type="entry name" value="MALOXRDTASE"/>
</dbReference>
<comment type="cofactor">
    <cofactor evidence="1">
        <name>Mn(2+)</name>
        <dbReference type="ChEBI" id="CHEBI:29035"/>
    </cofactor>
</comment>
<evidence type="ECO:0000256" key="6">
    <source>
        <dbReference type="RuleBase" id="RU003427"/>
    </source>
</evidence>
<dbReference type="PANTHER" id="PTHR43237">
    <property type="entry name" value="NADP-DEPENDENT MALIC ENZYME"/>
    <property type="match status" value="1"/>
</dbReference>
<dbReference type="Gene3D" id="3.40.50.10380">
    <property type="entry name" value="Malic enzyme, N-terminal domain"/>
    <property type="match status" value="1"/>
</dbReference>
<protein>
    <submittedName>
        <fullName evidence="9">Malic enzyme-like NAD(P)-binding protein</fullName>
    </submittedName>
</protein>
<dbReference type="InterPro" id="IPR012302">
    <property type="entry name" value="Malic_NAD-bd"/>
</dbReference>
<sequence length="400" mass="42780">MLENQINERSLLLHKELVGKIEITSKVEVNSADDLSLTYTPGVAESCKAIAADEETAYDYTARGNMVAVVSDGTAVLGLGNIGPKAAMPVMEGKSILFKKFANVDAFPLCLGTTDVDEIVTLVKNLEPTFAGINLEDIAAPRCFEIEKRLKEETNIPVFHDDQHGTAIVVLAAVINALKVVSKQMDDVKIVINGAGSAGIAIGKLLLKAGAKHITLVSLEGIVCEGETWMNEAQIEVSKKTNREFVRGALKEAIHQADIFIGVSAPNVLTKELVQTMNEKPIVFAMANPIPEIFPEDALEAGAAVVGTGRSDYSNQVNNVLAFPGIFRGALDVRATDITEEMKLAAAYGIANIITDEELHASYVIPNPLDKRVVPSVAEAVAKAAIDSGVAQITKMPSYR</sequence>
<dbReference type="SUPFAM" id="SSF53223">
    <property type="entry name" value="Aminoacid dehydrogenase-like, N-terminal domain"/>
    <property type="match status" value="1"/>
</dbReference>
<dbReference type="PANTHER" id="PTHR43237:SF4">
    <property type="entry name" value="NADP-DEPENDENT MALIC ENZYME"/>
    <property type="match status" value="1"/>
</dbReference>
<evidence type="ECO:0000259" key="8">
    <source>
        <dbReference type="SMART" id="SM01274"/>
    </source>
</evidence>
<evidence type="ECO:0000313" key="10">
    <source>
        <dbReference type="Proteomes" id="UP001224139"/>
    </source>
</evidence>
<dbReference type="Pfam" id="PF03949">
    <property type="entry name" value="Malic_M"/>
    <property type="match status" value="1"/>
</dbReference>
<evidence type="ECO:0000256" key="1">
    <source>
        <dbReference type="ARBA" id="ARBA00001936"/>
    </source>
</evidence>
<dbReference type="SMART" id="SM01274">
    <property type="entry name" value="malic"/>
    <property type="match status" value="1"/>
</dbReference>
<feature type="domain" description="Malic enzyme NAD-binding" evidence="7">
    <location>
        <begin position="163"/>
        <end position="386"/>
    </location>
</feature>
<evidence type="ECO:0000256" key="5">
    <source>
        <dbReference type="ARBA" id="ARBA00023002"/>
    </source>
</evidence>
<keyword evidence="10" id="KW-1185">Reference proteome</keyword>
<dbReference type="InterPro" id="IPR036291">
    <property type="entry name" value="NAD(P)-bd_dom_sf"/>
</dbReference>
<evidence type="ECO:0000259" key="7">
    <source>
        <dbReference type="SMART" id="SM00919"/>
    </source>
</evidence>
<proteinExistence type="inferred from homology"/>
<dbReference type="CDD" id="cd05311">
    <property type="entry name" value="NAD_bind_2_malic_enz"/>
    <property type="match status" value="1"/>
</dbReference>
<feature type="domain" description="Malic enzyme N-terminal" evidence="8">
    <location>
        <begin position="18"/>
        <end position="151"/>
    </location>
</feature>
<organism evidence="9 10">
    <name type="scientific">Bacillus hominis</name>
    <dbReference type="NCBI Taxonomy" id="2817478"/>
    <lineage>
        <taxon>Bacteria</taxon>
        <taxon>Bacillati</taxon>
        <taxon>Bacillota</taxon>
        <taxon>Bacilli</taxon>
        <taxon>Bacillales</taxon>
        <taxon>Bacillaceae</taxon>
        <taxon>Bacillus</taxon>
        <taxon>Bacillus cereus group</taxon>
    </lineage>
</organism>
<dbReference type="SMART" id="SM00919">
    <property type="entry name" value="Malic_M"/>
    <property type="match status" value="1"/>
</dbReference>
<evidence type="ECO:0000256" key="4">
    <source>
        <dbReference type="ARBA" id="ARBA00022723"/>
    </source>
</evidence>